<feature type="signal peptide" evidence="2">
    <location>
        <begin position="1"/>
        <end position="21"/>
    </location>
</feature>
<feature type="chain" id="PRO_5045828428" description="LTD domain-containing protein" evidence="2">
    <location>
        <begin position="22"/>
        <end position="1015"/>
    </location>
</feature>
<gene>
    <name evidence="3" type="ORF">JD844_019734</name>
</gene>
<evidence type="ECO:0000313" key="4">
    <source>
        <dbReference type="Proteomes" id="UP000826234"/>
    </source>
</evidence>
<dbReference type="PANTHER" id="PTHR37397:SF1">
    <property type="entry name" value="LTD DOMAIN-CONTAINING PROTEIN"/>
    <property type="match status" value="1"/>
</dbReference>
<dbReference type="PANTHER" id="PTHR37397">
    <property type="entry name" value="SI:CH211-183D21.1"/>
    <property type="match status" value="1"/>
</dbReference>
<organism evidence="3 4">
    <name type="scientific">Phrynosoma platyrhinos</name>
    <name type="common">Desert horned lizard</name>
    <dbReference type="NCBI Taxonomy" id="52577"/>
    <lineage>
        <taxon>Eukaryota</taxon>
        <taxon>Metazoa</taxon>
        <taxon>Chordata</taxon>
        <taxon>Craniata</taxon>
        <taxon>Vertebrata</taxon>
        <taxon>Euteleostomi</taxon>
        <taxon>Lepidosauria</taxon>
        <taxon>Squamata</taxon>
        <taxon>Bifurcata</taxon>
        <taxon>Unidentata</taxon>
        <taxon>Episquamata</taxon>
        <taxon>Toxicofera</taxon>
        <taxon>Iguania</taxon>
        <taxon>Phrynosomatidae</taxon>
        <taxon>Phrynosomatinae</taxon>
        <taxon>Phrynosoma</taxon>
    </lineage>
</organism>
<sequence length="1015" mass="112516">MGPSLLIVSLFVCIWLYEVDSQNHIKIPKEQRMAHSLLINEVNADSPGEDTLEYLELYHTTGRRAPLDGYSLVLYNGNGNVAYNVRDLRGLFTDDQGFLLMGSAAVVPKPQVILPKNTIQNGPDAIALYFGRTDLSVGMKVTGEGLVDAVVHKSKENDRADELVTVLTPGVEPFLEDPLFRTTDESLERCQGVGSQWFFQVGVPTPGLDNHCIPFSQLNASFLLINEVSIGDFEFIELQGPPSTVVKDVVLTLIDGKSQEIYLIMEVHGKTSPDGLLLLDPNHPEIPVDLMFPQNSTSRLLRTTDVIAVALYRGASRSFAIGGTALATNLLDAFIYTDGNASSKLQDILTSGKSAFYVRERSLQNYTSMSRCVCCSVTRDPSAYAVSQPTPHQFNDCPKKRFGQKISLCLQVSGESEFGAKDCQQGSPEKSEILMYLAEVVHEKCNCNIHPNSSKDSTVECQGTELIFSALLTARSAAQLDSLNQAFSDVIEEMSFGKWNFMGVNACLSQANVTNMPPEVMPTDPRTTREPPSPLTLLINEVNPDNPGSREDTEYIELFYPGPAPFELWNYWLVLYNGKNNLAYQVVKLGGYRTDQRGYFLVGSAGVTPQPSIILPDNTIQNGAEAVALYHSPKAIYKINMPVTAEGLVDAVVYKSRGSDKADKLLAVTEITPFQENACLSLDLNSTEEILHSHSIIINELGMDNNSILYQFVELKGKPGASLKGYTLKFFSGHNTQPYSSIPLQGTFGDNGLDPSSQQHSHRVALVRHIQAPNDTLVPDEIVEDMVAFTREPHTSQLNSSFPIYFFPRKEESYSMVLKQRLHVVDKWVDRLYYSLGLADDCSMWPQNALILTRLQQTLVRSMEESCHCGVSLCYIQGLNFTCFHSILKLSGQVWATSPEQLQMLVQWQSSLSTSPHPFPMERRLLKGNATCSSPSGTALWSEGELIGTQLEYLTGCMWKGMNSSLQAWEIALTVLGSILLALLLAGVAFYWIKRRPQNYTTIEMNDHCEIMAEI</sequence>
<protein>
    <recommendedName>
        <fullName evidence="5">LTD domain-containing protein</fullName>
    </recommendedName>
</protein>
<evidence type="ECO:0008006" key="5">
    <source>
        <dbReference type="Google" id="ProtNLM"/>
    </source>
</evidence>
<accession>A0ABQ7TR78</accession>
<keyword evidence="4" id="KW-1185">Reference proteome</keyword>
<evidence type="ECO:0000256" key="1">
    <source>
        <dbReference type="SAM" id="Phobius"/>
    </source>
</evidence>
<keyword evidence="1" id="KW-1133">Transmembrane helix</keyword>
<feature type="transmembrane region" description="Helical" evidence="1">
    <location>
        <begin position="971"/>
        <end position="993"/>
    </location>
</feature>
<dbReference type="Proteomes" id="UP000826234">
    <property type="component" value="Unassembled WGS sequence"/>
</dbReference>
<proteinExistence type="predicted"/>
<reference evidence="3 4" key="1">
    <citation type="journal article" date="2022" name="Gigascience">
        <title>A chromosome-level genome assembly and annotation of the desert horned lizard, Phrynosoma platyrhinos, provides insight into chromosomal rearrangements among reptiles.</title>
        <authorList>
            <person name="Koochekian N."/>
            <person name="Ascanio A."/>
            <person name="Farleigh K."/>
            <person name="Card D.C."/>
            <person name="Schield D.R."/>
            <person name="Castoe T.A."/>
            <person name="Jezkova T."/>
        </authorList>
    </citation>
    <scope>NUCLEOTIDE SEQUENCE [LARGE SCALE GENOMIC DNA]</scope>
    <source>
        <strain evidence="3">NK-2021</strain>
    </source>
</reference>
<dbReference type="EMBL" id="JAIPUX010000026">
    <property type="protein sequence ID" value="KAH0631852.1"/>
    <property type="molecule type" value="Genomic_DNA"/>
</dbReference>
<keyword evidence="2" id="KW-0732">Signal</keyword>
<evidence type="ECO:0000256" key="2">
    <source>
        <dbReference type="SAM" id="SignalP"/>
    </source>
</evidence>
<keyword evidence="1" id="KW-0812">Transmembrane</keyword>
<keyword evidence="1" id="KW-0472">Membrane</keyword>
<evidence type="ECO:0000313" key="3">
    <source>
        <dbReference type="EMBL" id="KAH0631852.1"/>
    </source>
</evidence>
<name>A0ABQ7TR78_PHRPL</name>
<comment type="caution">
    <text evidence="3">The sequence shown here is derived from an EMBL/GenBank/DDBJ whole genome shotgun (WGS) entry which is preliminary data.</text>
</comment>